<feature type="compositionally biased region" description="Polar residues" evidence="1">
    <location>
        <begin position="1"/>
        <end position="20"/>
    </location>
</feature>
<organism evidence="3">
    <name type="scientific">Oryza barthii</name>
    <dbReference type="NCBI Taxonomy" id="65489"/>
    <lineage>
        <taxon>Eukaryota</taxon>
        <taxon>Viridiplantae</taxon>
        <taxon>Streptophyta</taxon>
        <taxon>Embryophyta</taxon>
        <taxon>Tracheophyta</taxon>
        <taxon>Spermatophyta</taxon>
        <taxon>Magnoliopsida</taxon>
        <taxon>Liliopsida</taxon>
        <taxon>Poales</taxon>
        <taxon>Poaceae</taxon>
        <taxon>BOP clade</taxon>
        <taxon>Oryzoideae</taxon>
        <taxon>Oryzeae</taxon>
        <taxon>Oryzinae</taxon>
        <taxon>Oryza</taxon>
    </lineage>
</organism>
<proteinExistence type="predicted"/>
<dbReference type="PANTHER" id="PTHR32246">
    <property type="entry name" value="INGRESSION PROTEIN FIC1"/>
    <property type="match status" value="1"/>
</dbReference>
<accession>A0A0D3ENU5</accession>
<dbReference type="eggNOG" id="ENOG502QUNY">
    <property type="taxonomic scope" value="Eukaryota"/>
</dbReference>
<keyword evidence="4" id="KW-1185">Reference proteome</keyword>
<protein>
    <recommendedName>
        <fullName evidence="2">C2 domain-containing protein</fullName>
    </recommendedName>
</protein>
<dbReference type="Pfam" id="PF00168">
    <property type="entry name" value="C2"/>
    <property type="match status" value="1"/>
</dbReference>
<evidence type="ECO:0000259" key="2">
    <source>
        <dbReference type="PROSITE" id="PS50004"/>
    </source>
</evidence>
<evidence type="ECO:0000313" key="3">
    <source>
        <dbReference type="EnsemblPlants" id="OBART01G15580.1"/>
    </source>
</evidence>
<reference evidence="3" key="1">
    <citation type="journal article" date="2009" name="Rice">
        <title>De Novo Next Generation Sequencing of Plant Genomes.</title>
        <authorList>
            <person name="Rounsley S."/>
            <person name="Marri P.R."/>
            <person name="Yu Y."/>
            <person name="He R."/>
            <person name="Sisneros N."/>
            <person name="Goicoechea J.L."/>
            <person name="Lee S.J."/>
            <person name="Angelova A."/>
            <person name="Kudrna D."/>
            <person name="Luo M."/>
            <person name="Affourtit J."/>
            <person name="Desany B."/>
            <person name="Knight J."/>
            <person name="Niazi F."/>
            <person name="Egholm M."/>
            <person name="Wing R.A."/>
        </authorList>
    </citation>
    <scope>NUCLEOTIDE SEQUENCE [LARGE SCALE GENOMIC DNA]</scope>
    <source>
        <strain evidence="3">cv. IRGC 105608</strain>
    </source>
</reference>
<sequence>MALPSNSRRTRTLPPQATQNSLPSSSTTSTPTILLLILCRPAMAYRLLELTLVSASDLKKVTLFSRMHVYAVASISGSNVPMPMHGTHADRNGGSNPAWNTVLHFPVPARFDTRGLALHVQLRAKRSFGGHHDVGDVFVPLDDLLAGAHDGGEPRPASYQVRRPMSARAHGTLYFCYRFTDVKHPALEAIEAATATSATKQGQYVPMYAQDSDEKATEKSVSSPVTAYPPPSNAVVAYPPVVPYGAPYGGGYPQHQQQQQQYGYAGQPPYAYNAGPPPPATYGYAAAQQPAARKGGRMGMGLGLGLLGGAVGGMMLGEMVGDMEADAAYDAGFNDALEF</sequence>
<feature type="domain" description="C2" evidence="2">
    <location>
        <begin position="29"/>
        <end position="157"/>
    </location>
</feature>
<dbReference type="InterPro" id="IPR035892">
    <property type="entry name" value="C2_domain_sf"/>
</dbReference>
<dbReference type="Proteomes" id="UP000026960">
    <property type="component" value="Chromosome 1"/>
</dbReference>
<dbReference type="InterPro" id="IPR000008">
    <property type="entry name" value="C2_dom"/>
</dbReference>
<dbReference type="Gene3D" id="2.60.40.150">
    <property type="entry name" value="C2 domain"/>
    <property type="match status" value="1"/>
</dbReference>
<evidence type="ECO:0000256" key="1">
    <source>
        <dbReference type="SAM" id="MobiDB-lite"/>
    </source>
</evidence>
<dbReference type="SMART" id="SM00239">
    <property type="entry name" value="C2"/>
    <property type="match status" value="1"/>
</dbReference>
<name>A0A0D3ENU5_9ORYZ</name>
<reference evidence="3" key="2">
    <citation type="submission" date="2015-03" db="UniProtKB">
        <authorList>
            <consortium name="EnsemblPlants"/>
        </authorList>
    </citation>
    <scope>IDENTIFICATION</scope>
</reference>
<dbReference type="EnsemblPlants" id="OBART01G15580.1">
    <property type="protein sequence ID" value="OBART01G15580.1"/>
    <property type="gene ID" value="OBART01G15580"/>
</dbReference>
<dbReference type="PROSITE" id="PS50004">
    <property type="entry name" value="C2"/>
    <property type="match status" value="1"/>
</dbReference>
<dbReference type="SUPFAM" id="SSF49562">
    <property type="entry name" value="C2 domain (Calcium/lipid-binding domain, CaLB)"/>
    <property type="match status" value="1"/>
</dbReference>
<feature type="region of interest" description="Disordered" evidence="1">
    <location>
        <begin position="1"/>
        <end position="28"/>
    </location>
</feature>
<evidence type="ECO:0000313" key="4">
    <source>
        <dbReference type="Proteomes" id="UP000026960"/>
    </source>
</evidence>
<dbReference type="CDD" id="cd04051">
    <property type="entry name" value="C2_SRC2_like"/>
    <property type="match status" value="1"/>
</dbReference>
<dbReference type="PANTHER" id="PTHR32246:SF67">
    <property type="entry name" value="OS01G0369500 PROTEIN"/>
    <property type="match status" value="1"/>
</dbReference>
<dbReference type="GO" id="GO:0006952">
    <property type="term" value="P:defense response"/>
    <property type="evidence" value="ECO:0007669"/>
    <property type="project" value="InterPro"/>
</dbReference>
<dbReference type="HOGENOM" id="CLU_049673_2_0_1"/>
<dbReference type="STRING" id="65489.A0A0D3ENU5"/>
<dbReference type="AlphaFoldDB" id="A0A0D3ENU5"/>
<dbReference type="Gramene" id="OBART01G15580.1">
    <property type="protein sequence ID" value="OBART01G15580.1"/>
    <property type="gene ID" value="OBART01G15580"/>
</dbReference>
<dbReference type="InterPro" id="IPR044750">
    <property type="entry name" value="C2_SRC2/BAP"/>
</dbReference>
<dbReference type="PaxDb" id="65489-OBART01G15580.1"/>